<gene>
    <name evidence="7" type="primary">tssI</name>
    <name evidence="7" type="ORF">JM946_18480</name>
</gene>
<dbReference type="InterPro" id="IPR006531">
    <property type="entry name" value="Gp5/Vgr_OB"/>
</dbReference>
<dbReference type="RefSeq" id="WP_203168838.1">
    <property type="nucleotide sequence ID" value="NZ_JAEVLS010000004.1"/>
</dbReference>
<dbReference type="Gene3D" id="3.55.50.10">
    <property type="entry name" value="Baseplate protein-like domains"/>
    <property type="match status" value="1"/>
</dbReference>
<keyword evidence="3" id="KW-0964">Secreted</keyword>
<dbReference type="Pfam" id="PF04717">
    <property type="entry name" value="Phage_base_V"/>
    <property type="match status" value="1"/>
</dbReference>
<comment type="caution">
    <text evidence="7">The sequence shown here is derived from an EMBL/GenBank/DDBJ whole genome shotgun (WGS) entry which is preliminary data.</text>
</comment>
<dbReference type="Gene3D" id="4.10.220.110">
    <property type="match status" value="1"/>
</dbReference>
<organism evidence="7 8">
    <name type="scientific">Steroidobacter gossypii</name>
    <dbReference type="NCBI Taxonomy" id="2805490"/>
    <lineage>
        <taxon>Bacteria</taxon>
        <taxon>Pseudomonadati</taxon>
        <taxon>Pseudomonadota</taxon>
        <taxon>Gammaproteobacteria</taxon>
        <taxon>Steroidobacterales</taxon>
        <taxon>Steroidobacteraceae</taxon>
        <taxon>Steroidobacter</taxon>
    </lineage>
</organism>
<comment type="subcellular location">
    <subcellularLocation>
        <location evidence="1">Secreted</location>
    </subcellularLocation>
</comment>
<evidence type="ECO:0000256" key="2">
    <source>
        <dbReference type="ARBA" id="ARBA00005558"/>
    </source>
</evidence>
<dbReference type="PANTHER" id="PTHR32305:SF15">
    <property type="entry name" value="PROTEIN RHSA-RELATED"/>
    <property type="match status" value="1"/>
</dbReference>
<evidence type="ECO:0000313" key="8">
    <source>
        <dbReference type="Proteomes" id="UP000661077"/>
    </source>
</evidence>
<dbReference type="Proteomes" id="UP000661077">
    <property type="component" value="Unassembled WGS sequence"/>
</dbReference>
<dbReference type="InterPro" id="IPR037026">
    <property type="entry name" value="Vgr_OB-fold_dom_sf"/>
</dbReference>
<reference evidence="7 8" key="1">
    <citation type="journal article" date="2021" name="Int. J. Syst. Evol. Microbiol.">
        <title>Steroidobacter gossypii sp. nov., isolated from soil of cotton cropping field.</title>
        <authorList>
            <person name="Huang R."/>
            <person name="Yang S."/>
            <person name="Zhen C."/>
            <person name="Liu W."/>
        </authorList>
    </citation>
    <scope>NUCLEOTIDE SEQUENCE [LARGE SCALE GENOMIC DNA]</scope>
    <source>
        <strain evidence="7 8">S1-65</strain>
    </source>
</reference>
<accession>A0ABS1X0I8</accession>
<feature type="domain" description="Gp5/Type VI secretion system Vgr protein OB-fold" evidence="5">
    <location>
        <begin position="396"/>
        <end position="465"/>
    </location>
</feature>
<dbReference type="InterPro" id="IPR050708">
    <property type="entry name" value="T6SS_VgrG/RHS"/>
</dbReference>
<feature type="compositionally biased region" description="Polar residues" evidence="4">
    <location>
        <begin position="477"/>
        <end position="495"/>
    </location>
</feature>
<evidence type="ECO:0000313" key="7">
    <source>
        <dbReference type="EMBL" id="MBM0106723.1"/>
    </source>
</evidence>
<evidence type="ECO:0000256" key="4">
    <source>
        <dbReference type="SAM" id="MobiDB-lite"/>
    </source>
</evidence>
<dbReference type="InterPro" id="IPR006533">
    <property type="entry name" value="T6SS_Vgr_RhsGE"/>
</dbReference>
<dbReference type="NCBIfam" id="TIGR01646">
    <property type="entry name" value="vgr_GE"/>
    <property type="match status" value="1"/>
</dbReference>
<dbReference type="InterPro" id="IPR054030">
    <property type="entry name" value="Gp5_Vgr_C"/>
</dbReference>
<feature type="region of interest" description="Disordered" evidence="4">
    <location>
        <begin position="474"/>
        <end position="498"/>
    </location>
</feature>
<dbReference type="PANTHER" id="PTHR32305">
    <property type="match status" value="1"/>
</dbReference>
<dbReference type="Pfam" id="PF05954">
    <property type="entry name" value="Phage_GPD"/>
    <property type="match status" value="1"/>
</dbReference>
<dbReference type="Pfam" id="PF22178">
    <property type="entry name" value="Gp5_trimer_C"/>
    <property type="match status" value="1"/>
</dbReference>
<dbReference type="Gene3D" id="2.30.110.50">
    <property type="match status" value="1"/>
</dbReference>
<keyword evidence="8" id="KW-1185">Reference proteome</keyword>
<dbReference type="Gene3D" id="2.40.50.230">
    <property type="entry name" value="Gp5 N-terminal domain"/>
    <property type="match status" value="1"/>
</dbReference>
<dbReference type="SUPFAM" id="SSF69349">
    <property type="entry name" value="Phage fibre proteins"/>
    <property type="match status" value="1"/>
</dbReference>
<sequence>MADYQQNRSVSIAGPGDMQGLMLTRLVATEQISRPFQFDLELCSMEGAASRGEADPDGILGKPVCVTLKTGPAHERYFHGVVTEFAYTGYNERRHEYRAIVRPAFWLLTRRADCRVLQNKSTPDIFAEVCRQAGFNDHRLELSARYEPWEYRVQYRESDFDFLSRLLEHEGIYYYFVHLSDKHVMVLTDDVGKLGTTSGYEEVPYYPPGGPGVHRERDHLSSWLTAKSFQPAAFAAREYNFETPASLAGGVSPVARRTEDASRFEIFDYPAGANQLTAAGVERVAKLRAEQMQASQSVVRSGGDAAGLAAGHLFKLKGHPRADMNKQYLITATSCELVSDGARTGASAGGEPPQFSISLEAIDSREPFRPARITSKPLIQGTQTAKVVGVSGEEITTDKYGRVKVQFHWDRGGTSNQDSSCWVRVAQSWAGKNWGMQFVPRIGQEVVVSFLEGDPDHPLIIGSVYNADQMPPYELPANQTQSGVKTRSSKQGTTEKFNEIRFDDKKDAEEIYIHAEKNMKVVVENDQTITVGLQKGDKGDRTTTIQNDDKLTVNGNVETTIKGTQTHKVTKDRVTTLEANDQADVKNKYTLKAGDQITLEVGMAKIVMKSDGTIEMSGAQIKIKGNTKVEIDGTQTAVSGQQVDIKGTKTAVQGTGMLDLTSSGAASLKGTITKIG</sequence>
<dbReference type="InterPro" id="IPR017847">
    <property type="entry name" value="T6SS_RhsGE_Vgr_subset"/>
</dbReference>
<proteinExistence type="inferred from homology"/>
<evidence type="ECO:0000259" key="5">
    <source>
        <dbReference type="Pfam" id="PF04717"/>
    </source>
</evidence>
<dbReference type="NCBIfam" id="TIGR03361">
    <property type="entry name" value="VI_Rhs_Vgr"/>
    <property type="match status" value="1"/>
</dbReference>
<evidence type="ECO:0000256" key="3">
    <source>
        <dbReference type="ARBA" id="ARBA00022525"/>
    </source>
</evidence>
<name>A0ABS1X0I8_9GAMM</name>
<evidence type="ECO:0000259" key="6">
    <source>
        <dbReference type="Pfam" id="PF22178"/>
    </source>
</evidence>
<dbReference type="SUPFAM" id="SSF69255">
    <property type="entry name" value="gp5 N-terminal domain-like"/>
    <property type="match status" value="1"/>
</dbReference>
<protein>
    <submittedName>
        <fullName evidence="7">Type VI secretion system tip protein VgrG</fullName>
    </submittedName>
</protein>
<dbReference type="EMBL" id="JAEVLS010000004">
    <property type="protein sequence ID" value="MBM0106723.1"/>
    <property type="molecule type" value="Genomic_DNA"/>
</dbReference>
<feature type="domain" description="Gp5/Type VI secretion system Vgr C-terminal trimerisation" evidence="6">
    <location>
        <begin position="482"/>
        <end position="599"/>
    </location>
</feature>
<evidence type="ECO:0000256" key="1">
    <source>
        <dbReference type="ARBA" id="ARBA00004613"/>
    </source>
</evidence>
<comment type="similarity">
    <text evidence="2">Belongs to the VgrG protein family.</text>
</comment>
<dbReference type="SUPFAM" id="SSF69279">
    <property type="entry name" value="Phage tail proteins"/>
    <property type="match status" value="2"/>
</dbReference>